<organism evidence="8 9">
    <name type="scientific">Roseicyclus persicicus</name>
    <dbReference type="NCBI Taxonomy" id="2650661"/>
    <lineage>
        <taxon>Bacteria</taxon>
        <taxon>Pseudomonadati</taxon>
        <taxon>Pseudomonadota</taxon>
        <taxon>Alphaproteobacteria</taxon>
        <taxon>Rhodobacterales</taxon>
        <taxon>Roseobacteraceae</taxon>
        <taxon>Roseicyclus</taxon>
    </lineage>
</organism>
<dbReference type="SUPFAM" id="SSF55120">
    <property type="entry name" value="Pseudouridine synthase"/>
    <property type="match status" value="1"/>
</dbReference>
<dbReference type="Pfam" id="PF16198">
    <property type="entry name" value="TruB_C_2"/>
    <property type="match status" value="1"/>
</dbReference>
<evidence type="ECO:0000259" key="6">
    <source>
        <dbReference type="Pfam" id="PF01509"/>
    </source>
</evidence>
<reference evidence="8 9" key="1">
    <citation type="submission" date="2020-04" db="EMBL/GenBank/DDBJ databases">
        <authorList>
            <person name="Yoon J."/>
        </authorList>
    </citation>
    <scope>NUCLEOTIDE SEQUENCE [LARGE SCALE GENOMIC DNA]</scope>
    <source>
        <strain evidence="8 9">KMU-115</strain>
    </source>
</reference>
<dbReference type="PANTHER" id="PTHR13767:SF2">
    <property type="entry name" value="PSEUDOURIDYLATE SYNTHASE TRUB1"/>
    <property type="match status" value="1"/>
</dbReference>
<evidence type="ECO:0000313" key="8">
    <source>
        <dbReference type="EMBL" id="NKX45537.1"/>
    </source>
</evidence>
<feature type="domain" description="Pseudouridine synthase II N-terminal" evidence="6">
    <location>
        <begin position="32"/>
        <end position="180"/>
    </location>
</feature>
<evidence type="ECO:0000256" key="4">
    <source>
        <dbReference type="ARBA" id="ARBA00023235"/>
    </source>
</evidence>
<dbReference type="CDD" id="cd02573">
    <property type="entry name" value="PseudoU_synth_EcTruB"/>
    <property type="match status" value="1"/>
</dbReference>
<gene>
    <name evidence="5 8" type="primary">truB</name>
    <name evidence="8" type="ORF">HCU73_13160</name>
</gene>
<dbReference type="EC" id="5.4.99.25" evidence="5"/>
<dbReference type="EMBL" id="JAAZQQ010000004">
    <property type="protein sequence ID" value="NKX45537.1"/>
    <property type="molecule type" value="Genomic_DNA"/>
</dbReference>
<dbReference type="GO" id="GO:0031119">
    <property type="term" value="P:tRNA pseudouridine synthesis"/>
    <property type="evidence" value="ECO:0007669"/>
    <property type="project" value="UniProtKB-UniRule"/>
</dbReference>
<name>A0A7X6JXH8_9RHOB</name>
<dbReference type="InterPro" id="IPR014780">
    <property type="entry name" value="tRNA_psdUridine_synth_TruB"/>
</dbReference>
<dbReference type="GO" id="GO:0160148">
    <property type="term" value="F:tRNA pseudouridine(55) synthase activity"/>
    <property type="evidence" value="ECO:0007669"/>
    <property type="project" value="UniProtKB-EC"/>
</dbReference>
<dbReference type="Proteomes" id="UP000526408">
    <property type="component" value="Unassembled WGS sequence"/>
</dbReference>
<dbReference type="PANTHER" id="PTHR13767">
    <property type="entry name" value="TRNA-PSEUDOURIDINE SYNTHASE"/>
    <property type="match status" value="1"/>
</dbReference>
<comment type="similarity">
    <text evidence="2 5">Belongs to the pseudouridine synthase TruB family. Type 1 subfamily.</text>
</comment>
<evidence type="ECO:0000256" key="3">
    <source>
        <dbReference type="ARBA" id="ARBA00022694"/>
    </source>
</evidence>
<comment type="caution">
    <text evidence="8">The sequence shown here is derived from an EMBL/GenBank/DDBJ whole genome shotgun (WGS) entry which is preliminary data.</text>
</comment>
<evidence type="ECO:0000256" key="2">
    <source>
        <dbReference type="ARBA" id="ARBA00005642"/>
    </source>
</evidence>
<dbReference type="GO" id="GO:0003723">
    <property type="term" value="F:RNA binding"/>
    <property type="evidence" value="ECO:0007669"/>
    <property type="project" value="InterPro"/>
</dbReference>
<accession>A0A7X6JXH8</accession>
<comment type="function">
    <text evidence="5">Responsible for synthesis of pseudouridine from uracil-55 in the psi GC loop of transfer RNAs.</text>
</comment>
<keyword evidence="9" id="KW-1185">Reference proteome</keyword>
<dbReference type="AlphaFoldDB" id="A0A7X6JXH8"/>
<evidence type="ECO:0000256" key="5">
    <source>
        <dbReference type="HAMAP-Rule" id="MF_01080"/>
    </source>
</evidence>
<dbReference type="Pfam" id="PF01509">
    <property type="entry name" value="TruB_N"/>
    <property type="match status" value="1"/>
</dbReference>
<dbReference type="InterPro" id="IPR020103">
    <property type="entry name" value="PsdUridine_synth_cat_dom_sf"/>
</dbReference>
<protein>
    <recommendedName>
        <fullName evidence="5">tRNA pseudouridine synthase B</fullName>
        <ecNumber evidence="5">5.4.99.25</ecNumber>
    </recommendedName>
    <alternativeName>
        <fullName evidence="5">tRNA pseudouridine(55) synthase</fullName>
        <shortName evidence="5">Psi55 synthase</shortName>
    </alternativeName>
    <alternativeName>
        <fullName evidence="5">tRNA pseudouridylate synthase</fullName>
    </alternativeName>
    <alternativeName>
        <fullName evidence="5">tRNA-uridine isomerase</fullName>
    </alternativeName>
</protein>
<dbReference type="InterPro" id="IPR002501">
    <property type="entry name" value="PsdUridine_synth_N"/>
</dbReference>
<dbReference type="RefSeq" id="WP_168623920.1">
    <property type="nucleotide sequence ID" value="NZ_JAAZQQ010000004.1"/>
</dbReference>
<dbReference type="InterPro" id="IPR032819">
    <property type="entry name" value="TruB_C"/>
</dbReference>
<keyword evidence="4 5" id="KW-0413">Isomerase</keyword>
<sequence>MGRKRKGRDISGWVLVDKPAGLTSTAVVNKLRWAFEAQKAGHAGTLDPDATGMLPVALGEATKTIAYLGDALKGYDFTVRWGAATTTDDAAGEVIATSDLRPTDDQIRAALPAFLGDIRQVPPQFSAVKVDGERAYDLAREGERLELQARDLYVDALELTGRPDADHATLHFTCGSGGYVRSIARDLGQALGCLGHVVSLRRTWVGPFDIEAAVTMDRIEALARTPEIDALLHPVSLGLSDLPELTATEAGAVRLRNGNPGQVLPGPVEYGDLAWASLGGVPVAVGRFRAGELHPERVFHL</sequence>
<dbReference type="Gene3D" id="3.30.2350.10">
    <property type="entry name" value="Pseudouridine synthase"/>
    <property type="match status" value="1"/>
</dbReference>
<dbReference type="NCBIfam" id="TIGR00431">
    <property type="entry name" value="TruB"/>
    <property type="match status" value="1"/>
</dbReference>
<dbReference type="HAMAP" id="MF_01080">
    <property type="entry name" value="TruB_bact"/>
    <property type="match status" value="1"/>
</dbReference>
<evidence type="ECO:0000256" key="1">
    <source>
        <dbReference type="ARBA" id="ARBA00000385"/>
    </source>
</evidence>
<comment type="catalytic activity">
    <reaction evidence="1 5">
        <text>uridine(55) in tRNA = pseudouridine(55) in tRNA</text>
        <dbReference type="Rhea" id="RHEA:42532"/>
        <dbReference type="Rhea" id="RHEA-COMP:10101"/>
        <dbReference type="Rhea" id="RHEA-COMP:10102"/>
        <dbReference type="ChEBI" id="CHEBI:65314"/>
        <dbReference type="ChEBI" id="CHEBI:65315"/>
        <dbReference type="EC" id="5.4.99.25"/>
    </reaction>
</comment>
<dbReference type="GO" id="GO:1990481">
    <property type="term" value="P:mRNA pseudouridine synthesis"/>
    <property type="evidence" value="ECO:0007669"/>
    <property type="project" value="TreeGrafter"/>
</dbReference>
<proteinExistence type="inferred from homology"/>
<feature type="active site" description="Nucleophile" evidence="5">
    <location>
        <position position="47"/>
    </location>
</feature>
<evidence type="ECO:0000313" key="9">
    <source>
        <dbReference type="Proteomes" id="UP000526408"/>
    </source>
</evidence>
<evidence type="ECO:0000259" key="7">
    <source>
        <dbReference type="Pfam" id="PF16198"/>
    </source>
</evidence>
<feature type="domain" description="tRNA pseudouridylate synthase B C-terminal" evidence="7">
    <location>
        <begin position="181"/>
        <end position="236"/>
    </location>
</feature>
<keyword evidence="3 5" id="KW-0819">tRNA processing</keyword>